<evidence type="ECO:0008006" key="3">
    <source>
        <dbReference type="Google" id="ProtNLM"/>
    </source>
</evidence>
<dbReference type="Gene3D" id="3.30.70.20">
    <property type="match status" value="1"/>
</dbReference>
<dbReference type="Proteomes" id="UP000184286">
    <property type="component" value="Unassembled WGS sequence"/>
</dbReference>
<protein>
    <recommendedName>
        <fullName evidence="3">Ferredoxin</fullName>
    </recommendedName>
</protein>
<proteinExistence type="predicted"/>
<dbReference type="EMBL" id="MPOH02000016">
    <property type="protein sequence ID" value="OQD53899.1"/>
    <property type="molecule type" value="Genomic_DNA"/>
</dbReference>
<name>A0A1V6MN78_9ACTN</name>
<accession>A0A1V6MN78</accession>
<gene>
    <name evidence="1" type="ORF">BM536_027090</name>
</gene>
<evidence type="ECO:0000313" key="1">
    <source>
        <dbReference type="EMBL" id="OQD53899.1"/>
    </source>
</evidence>
<dbReference type="SUPFAM" id="SSF54862">
    <property type="entry name" value="4Fe-4S ferredoxins"/>
    <property type="match status" value="1"/>
</dbReference>
<dbReference type="RefSeq" id="WP_073493396.1">
    <property type="nucleotide sequence ID" value="NZ_JBHVDU010000104.1"/>
</dbReference>
<evidence type="ECO:0000313" key="2">
    <source>
        <dbReference type="Proteomes" id="UP000184286"/>
    </source>
</evidence>
<dbReference type="OrthoDB" id="4557285at2"/>
<sequence length="67" mass="6757">MAVLRVDPKACVASGLCAAMHPALFRLTEEGLGEPVRGDLTEADDVESAEDVAACCPGAAVAVLDSA</sequence>
<reference evidence="1 2" key="2">
    <citation type="submission" date="2017-02" db="EMBL/GenBank/DDBJ databases">
        <title>Draft genome sequence of Streptomyces phaeoluteigriseus type strain DSM41896.</title>
        <authorList>
            <person name="Salih T.S."/>
            <person name="Algora Gallardo L."/>
            <person name="Melo Santos T."/>
            <person name="Filgueira Martinez S."/>
            <person name="Herron P.R."/>
        </authorList>
    </citation>
    <scope>NUCLEOTIDE SEQUENCE [LARGE SCALE GENOMIC DNA]</scope>
    <source>
        <strain evidence="1 2">DSM 41896</strain>
    </source>
</reference>
<reference evidence="2" key="1">
    <citation type="submission" date="2016-11" db="EMBL/GenBank/DDBJ databases">
        <authorList>
            <person name="Schniete J.K."/>
            <person name="Salih T."/>
            <person name="Algora Gallardo L."/>
            <person name="Martinez Fernandez S."/>
            <person name="Herron P.R."/>
        </authorList>
    </citation>
    <scope>NUCLEOTIDE SEQUENCE [LARGE SCALE GENOMIC DNA]</scope>
    <source>
        <strain evidence="2">DSM 41896</strain>
    </source>
</reference>
<dbReference type="AlphaFoldDB" id="A0A1V6MN78"/>
<dbReference type="Pfam" id="PF13370">
    <property type="entry name" value="Fer4_13"/>
    <property type="match status" value="1"/>
</dbReference>
<organism evidence="1 2">
    <name type="scientific">Streptomyces phaeoluteigriseus</name>
    <dbReference type="NCBI Taxonomy" id="114686"/>
    <lineage>
        <taxon>Bacteria</taxon>
        <taxon>Bacillati</taxon>
        <taxon>Actinomycetota</taxon>
        <taxon>Actinomycetes</taxon>
        <taxon>Kitasatosporales</taxon>
        <taxon>Streptomycetaceae</taxon>
        <taxon>Streptomyces</taxon>
        <taxon>Streptomyces aurantiacus group</taxon>
    </lineage>
</organism>
<comment type="caution">
    <text evidence="1">The sequence shown here is derived from an EMBL/GenBank/DDBJ whole genome shotgun (WGS) entry which is preliminary data.</text>
</comment>